<evidence type="ECO:0000313" key="2">
    <source>
        <dbReference type="EMBL" id="OMD44042.1"/>
    </source>
</evidence>
<reference evidence="2 3" key="1">
    <citation type="submission" date="2016-10" db="EMBL/GenBank/DDBJ databases">
        <title>Paenibacillus species isolates.</title>
        <authorList>
            <person name="Beno S.M."/>
        </authorList>
    </citation>
    <scope>NUCLEOTIDE SEQUENCE [LARGE SCALE GENOMIC DNA]</scope>
    <source>
        <strain evidence="2 3">FSL H7-0710</strain>
    </source>
</reference>
<dbReference type="Proteomes" id="UP000187439">
    <property type="component" value="Unassembled WGS sequence"/>
</dbReference>
<protein>
    <recommendedName>
        <fullName evidence="1">N-terminal domain-containing protein</fullName>
    </recommendedName>
</protein>
<evidence type="ECO:0000259" key="1">
    <source>
        <dbReference type="Pfam" id="PF08401"/>
    </source>
</evidence>
<dbReference type="EMBL" id="MPTC01000001">
    <property type="protein sequence ID" value="OMD44042.1"/>
    <property type="molecule type" value="Genomic_DNA"/>
</dbReference>
<accession>A0A1R0Y9J0</accession>
<dbReference type="RefSeq" id="WP_076116318.1">
    <property type="nucleotide sequence ID" value="NZ_MPTC01000001.1"/>
</dbReference>
<dbReference type="AlphaFoldDB" id="A0A1R0Y9J0"/>
<evidence type="ECO:0000313" key="3">
    <source>
        <dbReference type="Proteomes" id="UP000187439"/>
    </source>
</evidence>
<feature type="domain" description="N-terminal" evidence="1">
    <location>
        <begin position="5"/>
        <end position="60"/>
    </location>
</feature>
<dbReference type="InterPro" id="IPR013610">
    <property type="entry name" value="ArdC_N"/>
</dbReference>
<gene>
    <name evidence="2" type="ORF">BSK52_00380</name>
</gene>
<name>A0A1R0Y9J0_9BACL</name>
<dbReference type="GO" id="GO:0003697">
    <property type="term" value="F:single-stranded DNA binding"/>
    <property type="evidence" value="ECO:0007669"/>
    <property type="project" value="InterPro"/>
</dbReference>
<dbReference type="Pfam" id="PF08401">
    <property type="entry name" value="ArdcN"/>
    <property type="match status" value="1"/>
</dbReference>
<sequence>MSDIIYGMITNRMIELLEKGGVPWRRPWKVGGAVNLKTQKPYRGINTLLLGPGEYASFKQAKLEER</sequence>
<organism evidence="2 3">
    <name type="scientific">Paenibacillus odorifer</name>
    <dbReference type="NCBI Taxonomy" id="189426"/>
    <lineage>
        <taxon>Bacteria</taxon>
        <taxon>Bacillati</taxon>
        <taxon>Bacillota</taxon>
        <taxon>Bacilli</taxon>
        <taxon>Bacillales</taxon>
        <taxon>Paenibacillaceae</taxon>
        <taxon>Paenibacillus</taxon>
    </lineage>
</organism>
<comment type="caution">
    <text evidence="2">The sequence shown here is derived from an EMBL/GenBank/DDBJ whole genome shotgun (WGS) entry which is preliminary data.</text>
</comment>
<proteinExistence type="predicted"/>